<dbReference type="AlphaFoldDB" id="A0A381XMB7"/>
<dbReference type="NCBIfam" id="TIGR02227">
    <property type="entry name" value="sigpep_I_bact"/>
    <property type="match status" value="1"/>
</dbReference>
<feature type="non-terminal residue" evidence="3">
    <location>
        <position position="1"/>
    </location>
</feature>
<dbReference type="GO" id="GO:0006465">
    <property type="term" value="P:signal peptide processing"/>
    <property type="evidence" value="ECO:0007669"/>
    <property type="project" value="InterPro"/>
</dbReference>
<dbReference type="InterPro" id="IPR036286">
    <property type="entry name" value="LexA/Signal_pep-like_sf"/>
</dbReference>
<dbReference type="GO" id="GO:0016020">
    <property type="term" value="C:membrane"/>
    <property type="evidence" value="ECO:0007669"/>
    <property type="project" value="InterPro"/>
</dbReference>
<dbReference type="SUPFAM" id="SSF51306">
    <property type="entry name" value="LexA/Signal peptidase"/>
    <property type="match status" value="1"/>
</dbReference>
<dbReference type="PANTHER" id="PTHR43390">
    <property type="entry name" value="SIGNAL PEPTIDASE I"/>
    <property type="match status" value="1"/>
</dbReference>
<dbReference type="InterPro" id="IPR000223">
    <property type="entry name" value="Pept_S26A_signal_pept_1"/>
</dbReference>
<dbReference type="PANTHER" id="PTHR43390:SF1">
    <property type="entry name" value="CHLOROPLAST PROCESSING PEPTIDASE"/>
    <property type="match status" value="1"/>
</dbReference>
<dbReference type="CDD" id="cd06530">
    <property type="entry name" value="S26_SPase_I"/>
    <property type="match status" value="1"/>
</dbReference>
<dbReference type="InterPro" id="IPR019533">
    <property type="entry name" value="Peptidase_S26"/>
</dbReference>
<protein>
    <recommendedName>
        <fullName evidence="2">Peptidase S26 domain-containing protein</fullName>
    </recommendedName>
</protein>
<evidence type="ECO:0000313" key="3">
    <source>
        <dbReference type="EMBL" id="SVA65916.1"/>
    </source>
</evidence>
<dbReference type="GO" id="GO:0004252">
    <property type="term" value="F:serine-type endopeptidase activity"/>
    <property type="evidence" value="ECO:0007669"/>
    <property type="project" value="InterPro"/>
</dbReference>
<gene>
    <name evidence="3" type="ORF">METZ01_LOCUS118770</name>
</gene>
<evidence type="ECO:0000256" key="1">
    <source>
        <dbReference type="ARBA" id="ARBA00009370"/>
    </source>
</evidence>
<reference evidence="3" key="1">
    <citation type="submission" date="2018-05" db="EMBL/GenBank/DDBJ databases">
        <authorList>
            <person name="Lanie J.A."/>
            <person name="Ng W.-L."/>
            <person name="Kazmierczak K.M."/>
            <person name="Andrzejewski T.M."/>
            <person name="Davidsen T.M."/>
            <person name="Wayne K.J."/>
            <person name="Tettelin H."/>
            <person name="Glass J.I."/>
            <person name="Rusch D."/>
            <person name="Podicherti R."/>
            <person name="Tsui H.-C.T."/>
            <person name="Winkler M.E."/>
        </authorList>
    </citation>
    <scope>NUCLEOTIDE SEQUENCE</scope>
</reference>
<dbReference type="EMBL" id="UINC01015698">
    <property type="protein sequence ID" value="SVA65916.1"/>
    <property type="molecule type" value="Genomic_DNA"/>
</dbReference>
<dbReference type="PRINTS" id="PR00727">
    <property type="entry name" value="LEADERPTASE"/>
</dbReference>
<name>A0A381XMB7_9ZZZZ</name>
<comment type="similarity">
    <text evidence="1">Belongs to the peptidase S26 family.</text>
</comment>
<dbReference type="Pfam" id="PF10502">
    <property type="entry name" value="Peptidase_S26"/>
    <property type="match status" value="1"/>
</dbReference>
<dbReference type="Gene3D" id="2.10.109.10">
    <property type="entry name" value="Umud Fragment, subunit A"/>
    <property type="match status" value="1"/>
</dbReference>
<sequence length="351" mass="39741">FAVAIAMSVRTFFFQPMGIPTGSMQPTLYGITEGNLDQAESAPTGVGAWIQHYLAGVSHCNLVSEGNWQLISIKAPRKKFRFFHKQQLIFQDLDTKNTIERDISPPMNTGKSMLGHGSASSNTLSEFVLNSHNKYIYKPGENIIKMRRESGDHLLVDRFTYNFRKPNRGEIIVFETKTIDGINQDLFYIKRLAGLPNETVKIGDDRHLVINGKRLDATNHPFELVYSFDVGEEVTLPQDSHFSGHVNQKVYQQVLNERRMAVARQNGVDPSQIRFIYGGTISPNFMDGSQEFVIPPNRYLALGDNTVSSKDSRDWGSLPGQNIFGKAAFIYWPFLGQKARNRPNRFGWAFQ</sequence>
<organism evidence="3">
    <name type="scientific">marine metagenome</name>
    <dbReference type="NCBI Taxonomy" id="408172"/>
    <lineage>
        <taxon>unclassified sequences</taxon>
        <taxon>metagenomes</taxon>
        <taxon>ecological metagenomes</taxon>
    </lineage>
</organism>
<feature type="domain" description="Peptidase S26" evidence="2">
    <location>
        <begin position="149"/>
        <end position="332"/>
    </location>
</feature>
<evidence type="ECO:0000259" key="2">
    <source>
        <dbReference type="Pfam" id="PF10502"/>
    </source>
</evidence>
<accession>A0A381XMB7</accession>
<proteinExistence type="inferred from homology"/>